<dbReference type="SMART" id="SM00204">
    <property type="entry name" value="TGFB"/>
    <property type="match status" value="1"/>
</dbReference>
<dbReference type="GO" id="GO:0005615">
    <property type="term" value="C:extracellular space"/>
    <property type="evidence" value="ECO:0007669"/>
    <property type="project" value="TreeGrafter"/>
</dbReference>
<evidence type="ECO:0000256" key="8">
    <source>
        <dbReference type="ARBA" id="ARBA00022729"/>
    </source>
</evidence>
<feature type="domain" description="TGF-beta family profile" evidence="16">
    <location>
        <begin position="229"/>
        <end position="345"/>
    </location>
</feature>
<evidence type="ECO:0000259" key="16">
    <source>
        <dbReference type="PROSITE" id="PS51362"/>
    </source>
</evidence>
<proteinExistence type="inferred from homology"/>
<evidence type="ECO:0000256" key="7">
    <source>
        <dbReference type="ARBA" id="ARBA00022702"/>
    </source>
</evidence>
<evidence type="ECO:0000256" key="6">
    <source>
        <dbReference type="ARBA" id="ARBA00022685"/>
    </source>
</evidence>
<comment type="subcellular location">
    <subcellularLocation>
        <location evidence="2">Secreted</location>
    </subcellularLocation>
</comment>
<organism evidence="17 18">
    <name type="scientific">Pleurodeles waltl</name>
    <name type="common">Iberian ribbed newt</name>
    <dbReference type="NCBI Taxonomy" id="8319"/>
    <lineage>
        <taxon>Eukaryota</taxon>
        <taxon>Metazoa</taxon>
        <taxon>Chordata</taxon>
        <taxon>Craniata</taxon>
        <taxon>Vertebrata</taxon>
        <taxon>Euteleostomi</taxon>
        <taxon>Amphibia</taxon>
        <taxon>Batrachia</taxon>
        <taxon>Caudata</taxon>
        <taxon>Salamandroidea</taxon>
        <taxon>Salamandridae</taxon>
        <taxon>Pleurodelinae</taxon>
        <taxon>Pleurodeles</taxon>
    </lineage>
</organism>
<dbReference type="InterPro" id="IPR017948">
    <property type="entry name" value="TGFb_CS"/>
</dbReference>
<feature type="chain" id="PRO_5043978458" description="Inhibin alpha chain" evidence="15">
    <location>
        <begin position="21"/>
        <end position="345"/>
    </location>
</feature>
<dbReference type="AlphaFoldDB" id="A0AAV7U4Y2"/>
<comment type="function">
    <text evidence="1">Inhibins and activins inhibit and activate, respectively, the secretion of follitropin by the pituitary gland. Inhibins/activins are involved in regulating a number of diverse functions such as hypothalamic and pituitary hormone secretion, gonadal hormone secretion, germ cell development and maturation, erythroid differentiation, insulin secretion, nerve cell survival, embryonic axial development or bone growth, depending on their subunit composition. Inhibins appear to oppose the functions of activins.</text>
</comment>
<name>A0AAV7U4Y2_PLEWA</name>
<keyword evidence="11" id="KW-0325">Glycoprotein</keyword>
<dbReference type="GO" id="GO:0005125">
    <property type="term" value="F:cytokine activity"/>
    <property type="evidence" value="ECO:0007669"/>
    <property type="project" value="TreeGrafter"/>
</dbReference>
<evidence type="ECO:0000256" key="3">
    <source>
        <dbReference type="ARBA" id="ARBA00006656"/>
    </source>
</evidence>
<dbReference type="PANTHER" id="PTHR11848">
    <property type="entry name" value="TGF-BETA FAMILY"/>
    <property type="match status" value="1"/>
</dbReference>
<dbReference type="Proteomes" id="UP001066276">
    <property type="component" value="Chromosome 3_1"/>
</dbReference>
<protein>
    <recommendedName>
        <fullName evidence="4 12">Inhibin alpha chain</fullName>
    </recommendedName>
</protein>
<dbReference type="PANTHER" id="PTHR11848:SF117">
    <property type="entry name" value="INHIBIN ALPHA CHAIN"/>
    <property type="match status" value="1"/>
</dbReference>
<dbReference type="InterPro" id="IPR017175">
    <property type="entry name" value="Inhibin_asu"/>
</dbReference>
<dbReference type="PRINTS" id="PR00669">
    <property type="entry name" value="INHIBINA"/>
</dbReference>
<dbReference type="PROSITE" id="PS51362">
    <property type="entry name" value="TGF_BETA_2"/>
    <property type="match status" value="1"/>
</dbReference>
<keyword evidence="8 15" id="KW-0732">Signal</keyword>
<evidence type="ECO:0000256" key="11">
    <source>
        <dbReference type="ARBA" id="ARBA00023180"/>
    </source>
</evidence>
<evidence type="ECO:0000256" key="4">
    <source>
        <dbReference type="ARBA" id="ARBA00019280"/>
    </source>
</evidence>
<dbReference type="InterPro" id="IPR029034">
    <property type="entry name" value="Cystine-knot_cytokine"/>
</dbReference>
<evidence type="ECO:0000256" key="1">
    <source>
        <dbReference type="ARBA" id="ARBA00002588"/>
    </source>
</evidence>
<evidence type="ECO:0000256" key="5">
    <source>
        <dbReference type="ARBA" id="ARBA00022525"/>
    </source>
</evidence>
<feature type="region of interest" description="Disordered" evidence="14">
    <location>
        <begin position="45"/>
        <end position="78"/>
    </location>
</feature>
<dbReference type="InterPro" id="IPR015615">
    <property type="entry name" value="TGF-beta-rel"/>
</dbReference>
<evidence type="ECO:0000313" key="17">
    <source>
        <dbReference type="EMBL" id="KAJ1183461.1"/>
    </source>
</evidence>
<dbReference type="GO" id="GO:0008083">
    <property type="term" value="F:growth factor activity"/>
    <property type="evidence" value="ECO:0007669"/>
    <property type="project" value="UniProtKB-KW"/>
</dbReference>
<dbReference type="EMBL" id="JANPWB010000005">
    <property type="protein sequence ID" value="KAJ1183461.1"/>
    <property type="molecule type" value="Genomic_DNA"/>
</dbReference>
<dbReference type="Gene3D" id="2.10.90.10">
    <property type="entry name" value="Cystine-knot cytokines"/>
    <property type="match status" value="1"/>
</dbReference>
<keyword evidence="18" id="KW-1185">Reference proteome</keyword>
<evidence type="ECO:0000256" key="14">
    <source>
        <dbReference type="SAM" id="MobiDB-lite"/>
    </source>
</evidence>
<gene>
    <name evidence="17" type="ORF">NDU88_000281</name>
</gene>
<dbReference type="SUPFAM" id="SSF57501">
    <property type="entry name" value="Cystine-knot cytokines"/>
    <property type="match status" value="1"/>
</dbReference>
<evidence type="ECO:0000256" key="15">
    <source>
        <dbReference type="SAM" id="SignalP"/>
    </source>
</evidence>
<dbReference type="PIRSF" id="PIRSF037328">
    <property type="entry name" value="Inhibin_alpha_subunit"/>
    <property type="match status" value="1"/>
</dbReference>
<evidence type="ECO:0000256" key="2">
    <source>
        <dbReference type="ARBA" id="ARBA00004613"/>
    </source>
</evidence>
<evidence type="ECO:0000256" key="13">
    <source>
        <dbReference type="RuleBase" id="RU000354"/>
    </source>
</evidence>
<feature type="signal peptide" evidence="15">
    <location>
        <begin position="1"/>
        <end position="20"/>
    </location>
</feature>
<evidence type="ECO:0000256" key="12">
    <source>
        <dbReference type="PIRNR" id="PIRNR037328"/>
    </source>
</evidence>
<evidence type="ECO:0000256" key="9">
    <source>
        <dbReference type="ARBA" id="ARBA00023030"/>
    </source>
</evidence>
<keyword evidence="5 12" id="KW-0964">Secreted</keyword>
<reference evidence="17" key="1">
    <citation type="journal article" date="2022" name="bioRxiv">
        <title>Sequencing and chromosome-scale assembly of the giantPleurodeles waltlgenome.</title>
        <authorList>
            <person name="Brown T."/>
            <person name="Elewa A."/>
            <person name="Iarovenko S."/>
            <person name="Subramanian E."/>
            <person name="Araus A.J."/>
            <person name="Petzold A."/>
            <person name="Susuki M."/>
            <person name="Suzuki K.-i.T."/>
            <person name="Hayashi T."/>
            <person name="Toyoda A."/>
            <person name="Oliveira C."/>
            <person name="Osipova E."/>
            <person name="Leigh N.D."/>
            <person name="Simon A."/>
            <person name="Yun M.H."/>
        </authorList>
    </citation>
    <scope>NUCLEOTIDE SEQUENCE</scope>
    <source>
        <strain evidence="17">20211129_DDA</strain>
        <tissue evidence="17">Liver</tissue>
    </source>
</reference>
<accession>A0AAV7U4Y2</accession>
<dbReference type="GO" id="GO:0005179">
    <property type="term" value="F:hormone activity"/>
    <property type="evidence" value="ECO:0007669"/>
    <property type="project" value="UniProtKB-KW"/>
</dbReference>
<keyword evidence="6" id="KW-0165">Cleavage on pair of basic residues</keyword>
<comment type="similarity">
    <text evidence="3 13">Belongs to the TGF-beta family.</text>
</comment>
<dbReference type="CDD" id="cd13754">
    <property type="entry name" value="TGF_beta_INHA"/>
    <property type="match status" value="1"/>
</dbReference>
<dbReference type="Pfam" id="PF00019">
    <property type="entry name" value="TGF_beta"/>
    <property type="match status" value="1"/>
</dbReference>
<keyword evidence="9 12" id="KW-0339">Growth factor</keyword>
<dbReference type="InterPro" id="IPR001839">
    <property type="entry name" value="TGF-b_C"/>
</dbReference>
<keyword evidence="10" id="KW-1015">Disulfide bond</keyword>
<sequence length="345" mass="38102">MALLPLVVLLMVLVGPEGWAQSCRTPPGVRQHILEKVRGHVLDALGPAPTPWEGERPLPRGIHKRHDPGPLAALRGGDESKVEDSSQVILFPATDVPCDATQQMPLSPDQETLFTYLFQPSPHILSRQVTSAQLWFFTGSLVPSNPPLNMSAPPAEVLVLTGPGHTTVATTWVQVSDEWTSFHFTQPFLHYISQKIFVLSVQCPSCPCVSNAEKMPFIVSTTKPRPQDRARRSSLPWSPAAINLLQRPSEDAQSHVHCHRGSINISFEELGWDKWIVHPKSFLFHYCHGTCSTSSTLIHKLGFQLCCAALPGTMRSLRVRTTSDGGFSFKYETVPSIITEDCACI</sequence>
<dbReference type="PROSITE" id="PS00250">
    <property type="entry name" value="TGF_BETA_1"/>
    <property type="match status" value="1"/>
</dbReference>
<evidence type="ECO:0000313" key="18">
    <source>
        <dbReference type="Proteomes" id="UP001066276"/>
    </source>
</evidence>
<evidence type="ECO:0000256" key="10">
    <source>
        <dbReference type="ARBA" id="ARBA00023157"/>
    </source>
</evidence>
<keyword evidence="7 12" id="KW-0372">Hormone</keyword>
<comment type="caution">
    <text evidence="17">The sequence shown here is derived from an EMBL/GenBank/DDBJ whole genome shotgun (WGS) entry which is preliminary data.</text>
</comment>